<organism evidence="4 5">
    <name type="scientific">[Clostridium] celerecrescens 18A</name>
    <dbReference type="NCBI Taxonomy" id="1286362"/>
    <lineage>
        <taxon>Bacteria</taxon>
        <taxon>Bacillati</taxon>
        <taxon>Bacillota</taxon>
        <taxon>Clostridia</taxon>
        <taxon>Lachnospirales</taxon>
        <taxon>Lachnospiraceae</taxon>
        <taxon>Lacrimispora</taxon>
    </lineage>
</organism>
<gene>
    <name evidence="4" type="ORF">H171_4778</name>
</gene>
<dbReference type="InterPro" id="IPR001173">
    <property type="entry name" value="Glyco_trans_2-like"/>
</dbReference>
<keyword evidence="2 4" id="KW-0808">Transferase</keyword>
<dbReference type="Pfam" id="PF00535">
    <property type="entry name" value="Glycos_transf_2"/>
    <property type="match status" value="1"/>
</dbReference>
<accession>A0A2M8ZCI7</accession>
<dbReference type="AlphaFoldDB" id="A0A2M8ZCI7"/>
<dbReference type="CDD" id="cd00761">
    <property type="entry name" value="Glyco_tranf_GTA_type"/>
    <property type="match status" value="1"/>
</dbReference>
<dbReference type="Proteomes" id="UP000231092">
    <property type="component" value="Unassembled WGS sequence"/>
</dbReference>
<dbReference type="PANTHER" id="PTHR22916:SF51">
    <property type="entry name" value="GLYCOSYLTRANSFERASE EPSH-RELATED"/>
    <property type="match status" value="1"/>
</dbReference>
<evidence type="ECO:0000256" key="2">
    <source>
        <dbReference type="ARBA" id="ARBA00022679"/>
    </source>
</evidence>
<sequence>MRDLLSVIITAYNVGQYLEQCIDSVLMQSYKNLEVIIVDDGSEDNSRMICDQFVFKDSRVKIIHKKNEGVIKARYDGVRNSKGDYVTFVDGDDWIAADMYERLMRRLLEHDAEFISSGIIRYYSENEKKIDVDLIEAGFYNHIQINEKLLPKMLWNFNSESFGMDPSLCTKIFVREKIYRLMKKLIQKNYIFHYGEDVAILYPYILNIKSMVVVDEQYYFHRQRNRDLLASYIIDEEYFEKLFMLYQHLKEVFSHASLELGKQLEYFYMHSVSIRKKYYNDITEKVKYIFPFDKVSKGSKIILYGAGVVGSTYFHQIKKINYCEVILWVDKNSLSYRNKGYEIKDVDDILNVEYDYIVLCNSVKNIFDQIKIELIKMGVSEAKIV</sequence>
<dbReference type="PANTHER" id="PTHR22916">
    <property type="entry name" value="GLYCOSYLTRANSFERASE"/>
    <property type="match status" value="1"/>
</dbReference>
<dbReference type="OrthoDB" id="3189257at2"/>
<protein>
    <submittedName>
        <fullName evidence="4">Glycosyltransferase involved in cell wall biosynthesis</fullName>
    </submittedName>
</protein>
<dbReference type="Gene3D" id="3.90.550.10">
    <property type="entry name" value="Spore Coat Polysaccharide Biosynthesis Protein SpsA, Chain A"/>
    <property type="match status" value="1"/>
</dbReference>
<dbReference type="SUPFAM" id="SSF53448">
    <property type="entry name" value="Nucleotide-diphospho-sugar transferases"/>
    <property type="match status" value="1"/>
</dbReference>
<comment type="caution">
    <text evidence="4">The sequence shown here is derived from an EMBL/GenBank/DDBJ whole genome shotgun (WGS) entry which is preliminary data.</text>
</comment>
<evidence type="ECO:0000313" key="5">
    <source>
        <dbReference type="Proteomes" id="UP000231092"/>
    </source>
</evidence>
<dbReference type="Gene3D" id="3.40.50.720">
    <property type="entry name" value="NAD(P)-binding Rossmann-like Domain"/>
    <property type="match status" value="1"/>
</dbReference>
<reference evidence="4 5" key="1">
    <citation type="submission" date="2017-11" db="EMBL/GenBank/DDBJ databases">
        <title>Understudied soil microbes with underappreciated capabilities: Untangling the Clostridium saccharolyticum group.</title>
        <authorList>
            <person name="Leschine S."/>
        </authorList>
    </citation>
    <scope>NUCLEOTIDE SEQUENCE [LARGE SCALE GENOMIC DNA]</scope>
    <source>
        <strain evidence="4 5">18A</strain>
    </source>
</reference>
<dbReference type="GO" id="GO:0016757">
    <property type="term" value="F:glycosyltransferase activity"/>
    <property type="evidence" value="ECO:0007669"/>
    <property type="project" value="UniProtKB-KW"/>
</dbReference>
<dbReference type="EMBL" id="PGET01000001">
    <property type="protein sequence ID" value="PJJ31138.1"/>
    <property type="molecule type" value="Genomic_DNA"/>
</dbReference>
<proteinExistence type="predicted"/>
<dbReference type="RefSeq" id="WP_100307300.1">
    <property type="nucleotide sequence ID" value="NZ_PGET01000001.1"/>
</dbReference>
<name>A0A2M8ZCI7_9FIRM</name>
<evidence type="ECO:0000256" key="1">
    <source>
        <dbReference type="ARBA" id="ARBA00022676"/>
    </source>
</evidence>
<keyword evidence="1" id="KW-0328">Glycosyltransferase</keyword>
<dbReference type="InterPro" id="IPR029044">
    <property type="entry name" value="Nucleotide-diphossugar_trans"/>
</dbReference>
<evidence type="ECO:0000259" key="3">
    <source>
        <dbReference type="Pfam" id="PF00535"/>
    </source>
</evidence>
<evidence type="ECO:0000313" key="4">
    <source>
        <dbReference type="EMBL" id="PJJ31138.1"/>
    </source>
</evidence>
<feature type="domain" description="Glycosyltransferase 2-like" evidence="3">
    <location>
        <begin position="6"/>
        <end position="140"/>
    </location>
</feature>